<proteinExistence type="predicted"/>
<accession>A0A5B7IU82</accession>
<name>A0A5B7IU82_PORTR</name>
<reference evidence="1 2" key="1">
    <citation type="submission" date="2019-05" db="EMBL/GenBank/DDBJ databases">
        <title>Another draft genome of Portunus trituberculatus and its Hox gene families provides insights of decapod evolution.</title>
        <authorList>
            <person name="Jeong J.-H."/>
            <person name="Song I."/>
            <person name="Kim S."/>
            <person name="Choi T."/>
            <person name="Kim D."/>
            <person name="Ryu S."/>
            <person name="Kim W."/>
        </authorList>
    </citation>
    <scope>NUCLEOTIDE SEQUENCE [LARGE SCALE GENOMIC DNA]</scope>
    <source>
        <tissue evidence="1">Muscle</tissue>
    </source>
</reference>
<keyword evidence="2" id="KW-1185">Reference proteome</keyword>
<evidence type="ECO:0000313" key="2">
    <source>
        <dbReference type="Proteomes" id="UP000324222"/>
    </source>
</evidence>
<dbReference type="AlphaFoldDB" id="A0A5B7IU82"/>
<sequence length="123" mass="13716">MEGVAAFMLHGRVTQLALTLCRTKRPGLGDRRLFLSVLAPVVPITLNTFARRLDEYCLSWSHQQHCNNRVNEKSEQKLDALTTCVESVCGGNTMVADVVVVHLGRLNDLESLQMMFVAPQGEF</sequence>
<organism evidence="1 2">
    <name type="scientific">Portunus trituberculatus</name>
    <name type="common">Swimming crab</name>
    <name type="synonym">Neptunus trituberculatus</name>
    <dbReference type="NCBI Taxonomy" id="210409"/>
    <lineage>
        <taxon>Eukaryota</taxon>
        <taxon>Metazoa</taxon>
        <taxon>Ecdysozoa</taxon>
        <taxon>Arthropoda</taxon>
        <taxon>Crustacea</taxon>
        <taxon>Multicrustacea</taxon>
        <taxon>Malacostraca</taxon>
        <taxon>Eumalacostraca</taxon>
        <taxon>Eucarida</taxon>
        <taxon>Decapoda</taxon>
        <taxon>Pleocyemata</taxon>
        <taxon>Brachyura</taxon>
        <taxon>Eubrachyura</taxon>
        <taxon>Portunoidea</taxon>
        <taxon>Portunidae</taxon>
        <taxon>Portuninae</taxon>
        <taxon>Portunus</taxon>
    </lineage>
</organism>
<dbReference type="Proteomes" id="UP000324222">
    <property type="component" value="Unassembled WGS sequence"/>
</dbReference>
<evidence type="ECO:0000313" key="1">
    <source>
        <dbReference type="EMBL" id="MPC85017.1"/>
    </source>
</evidence>
<dbReference type="EMBL" id="VSRR010067081">
    <property type="protein sequence ID" value="MPC85017.1"/>
    <property type="molecule type" value="Genomic_DNA"/>
</dbReference>
<gene>
    <name evidence="1" type="ORF">E2C01_079775</name>
</gene>
<comment type="caution">
    <text evidence="1">The sequence shown here is derived from an EMBL/GenBank/DDBJ whole genome shotgun (WGS) entry which is preliminary data.</text>
</comment>
<protein>
    <submittedName>
        <fullName evidence="1">Uncharacterized protein</fullName>
    </submittedName>
</protein>